<keyword evidence="1" id="KW-0378">Hydrolase</keyword>
<proteinExistence type="predicted"/>
<evidence type="ECO:0000313" key="2">
    <source>
        <dbReference type="Proteomes" id="UP000275281"/>
    </source>
</evidence>
<dbReference type="RefSeq" id="WP_124028469.1">
    <property type="nucleotide sequence ID" value="NZ_JBHRSN010000007.1"/>
</dbReference>
<comment type="caution">
    <text evidence="1">The sequence shown here is derived from an EMBL/GenBank/DDBJ whole genome shotgun (WGS) entry which is preliminary data.</text>
</comment>
<dbReference type="GO" id="GO:0008233">
    <property type="term" value="F:peptidase activity"/>
    <property type="evidence" value="ECO:0007669"/>
    <property type="project" value="UniProtKB-KW"/>
</dbReference>
<gene>
    <name evidence="1" type="ORF">DRW07_13585</name>
</gene>
<organism evidence="1 2">
    <name type="scientific">Alteromonas sediminis</name>
    <dbReference type="NCBI Taxonomy" id="2259342"/>
    <lineage>
        <taxon>Bacteria</taxon>
        <taxon>Pseudomonadati</taxon>
        <taxon>Pseudomonadota</taxon>
        <taxon>Gammaproteobacteria</taxon>
        <taxon>Alteromonadales</taxon>
        <taxon>Alteromonadaceae</taxon>
        <taxon>Alteromonas/Salinimonas group</taxon>
        <taxon>Alteromonas</taxon>
    </lineage>
</organism>
<dbReference type="GO" id="GO:0006508">
    <property type="term" value="P:proteolysis"/>
    <property type="evidence" value="ECO:0007669"/>
    <property type="project" value="UniProtKB-KW"/>
</dbReference>
<dbReference type="Pfam" id="PF13365">
    <property type="entry name" value="Trypsin_2"/>
    <property type="match status" value="1"/>
</dbReference>
<dbReference type="Gene3D" id="2.40.10.120">
    <property type="match status" value="1"/>
</dbReference>
<sequence length="248" mass="27631">MKTNEEIVVINKKWSICALSALLFQLQSHSVNAEHLSGINKLVFHDHQYNKAFVGNGFLITHNDKVYAVTVKHALLEAKTPTMASVSIEEHVKNWTIHPNKQPDNAVRLGKLLNQDDTEKLDMQVLQKDWLVFEVESNQSDLKVLSLRNSPLKKGETLTAFGCSYANAERCSQDEYTGEFLKKDGANLRITMNDLQLSELRGLSGSPVLDESGKLVGIVSNVMRSESGDGFDFAPANLDYLKQVLATL</sequence>
<evidence type="ECO:0000313" key="1">
    <source>
        <dbReference type="EMBL" id="RPJ65838.1"/>
    </source>
</evidence>
<accession>A0A3N5Z9E5</accession>
<reference evidence="1 2" key="1">
    <citation type="submission" date="2018-11" db="EMBL/GenBank/DDBJ databases">
        <authorList>
            <person name="Ye M.-Q."/>
            <person name="Du Z.-J."/>
        </authorList>
    </citation>
    <scope>NUCLEOTIDE SEQUENCE [LARGE SCALE GENOMIC DNA]</scope>
    <source>
        <strain evidence="1 2">U0105</strain>
    </source>
</reference>
<keyword evidence="2" id="KW-1185">Reference proteome</keyword>
<dbReference type="SUPFAM" id="SSF50494">
    <property type="entry name" value="Trypsin-like serine proteases"/>
    <property type="match status" value="1"/>
</dbReference>
<dbReference type="InterPro" id="IPR009003">
    <property type="entry name" value="Peptidase_S1_PA"/>
</dbReference>
<name>A0A3N5Z9E5_9ALTE</name>
<protein>
    <submittedName>
        <fullName evidence="1">Serine protease</fullName>
    </submittedName>
</protein>
<dbReference type="AlphaFoldDB" id="A0A3N5Z9E5"/>
<dbReference type="OrthoDB" id="6196179at2"/>
<dbReference type="Proteomes" id="UP000275281">
    <property type="component" value="Unassembled WGS sequence"/>
</dbReference>
<keyword evidence="1" id="KW-0645">Protease</keyword>
<dbReference type="EMBL" id="RPOK01000004">
    <property type="protein sequence ID" value="RPJ65838.1"/>
    <property type="molecule type" value="Genomic_DNA"/>
</dbReference>